<name>A0A7W6APM6_9HYPH</name>
<comment type="caution">
    <text evidence="1">The sequence shown here is derived from an EMBL/GenBank/DDBJ whole genome shotgun (WGS) entry which is preliminary data.</text>
</comment>
<dbReference type="AlphaFoldDB" id="A0A7W6APM6"/>
<organism evidence="1 2">
    <name type="scientific">Methylobacterium brachythecii</name>
    <dbReference type="NCBI Taxonomy" id="1176177"/>
    <lineage>
        <taxon>Bacteria</taxon>
        <taxon>Pseudomonadati</taxon>
        <taxon>Pseudomonadota</taxon>
        <taxon>Alphaproteobacteria</taxon>
        <taxon>Hyphomicrobiales</taxon>
        <taxon>Methylobacteriaceae</taxon>
        <taxon>Methylobacterium</taxon>
    </lineage>
</organism>
<evidence type="ECO:0000313" key="1">
    <source>
        <dbReference type="EMBL" id="MBB3905649.1"/>
    </source>
</evidence>
<evidence type="ECO:0000313" key="2">
    <source>
        <dbReference type="Proteomes" id="UP000517759"/>
    </source>
</evidence>
<dbReference type="Proteomes" id="UP000517759">
    <property type="component" value="Unassembled WGS sequence"/>
</dbReference>
<reference evidence="1 2" key="1">
    <citation type="submission" date="2020-08" db="EMBL/GenBank/DDBJ databases">
        <title>Genomic Encyclopedia of Type Strains, Phase IV (KMG-IV): sequencing the most valuable type-strain genomes for metagenomic binning, comparative biology and taxonomic classification.</title>
        <authorList>
            <person name="Goeker M."/>
        </authorList>
    </citation>
    <scope>NUCLEOTIDE SEQUENCE [LARGE SCALE GENOMIC DNA]</scope>
    <source>
        <strain evidence="1 2">DSM 24105</strain>
    </source>
</reference>
<protein>
    <submittedName>
        <fullName evidence="1">Uncharacterized protein</fullName>
    </submittedName>
</protein>
<sequence length="48" mass="4971">MRPHAEKLTAVLIAAVVILGSIVTLASVIPTAAIDRDAPDPPAVYGFE</sequence>
<dbReference type="EMBL" id="JACIDN010000017">
    <property type="protein sequence ID" value="MBB3905649.1"/>
    <property type="molecule type" value="Genomic_DNA"/>
</dbReference>
<dbReference type="RefSeq" id="WP_183513871.1">
    <property type="nucleotide sequence ID" value="NZ_BSPG01000060.1"/>
</dbReference>
<proteinExistence type="predicted"/>
<accession>A0A7W6APM6</accession>
<gene>
    <name evidence="1" type="ORF">GGR33_005191</name>
</gene>